<dbReference type="GO" id="GO:0007165">
    <property type="term" value="P:signal transduction"/>
    <property type="evidence" value="ECO:0007669"/>
    <property type="project" value="UniProtKB-KW"/>
</dbReference>
<dbReference type="SUPFAM" id="SSF58104">
    <property type="entry name" value="Methyl-accepting chemotaxis protein (MCP) signaling domain"/>
    <property type="match status" value="1"/>
</dbReference>
<evidence type="ECO:0000256" key="1">
    <source>
        <dbReference type="ARBA" id="ARBA00023224"/>
    </source>
</evidence>
<dbReference type="HOGENOM" id="CLU_000445_107_27_7"/>
<dbReference type="PROSITE" id="PS50885">
    <property type="entry name" value="HAMP"/>
    <property type="match status" value="1"/>
</dbReference>
<feature type="domain" description="HAMP" evidence="6">
    <location>
        <begin position="197"/>
        <end position="251"/>
    </location>
</feature>
<keyword evidence="4" id="KW-0812">Transmembrane</keyword>
<dbReference type="SMART" id="SM00304">
    <property type="entry name" value="HAMP"/>
    <property type="match status" value="1"/>
</dbReference>
<dbReference type="EMBL" id="CP002355">
    <property type="protein sequence ID" value="ADR33301.1"/>
    <property type="molecule type" value="Genomic_DNA"/>
</dbReference>
<dbReference type="Pfam" id="PF00015">
    <property type="entry name" value="MCPsignal"/>
    <property type="match status" value="1"/>
</dbReference>
<organism evidence="7 8">
    <name type="scientific">Sulfuricurvum kujiense (strain ATCC BAA-921 / DSM 16994 / JCM 11577 / YK-1)</name>
    <dbReference type="NCBI Taxonomy" id="709032"/>
    <lineage>
        <taxon>Bacteria</taxon>
        <taxon>Pseudomonadati</taxon>
        <taxon>Campylobacterota</taxon>
        <taxon>Epsilonproteobacteria</taxon>
        <taxon>Campylobacterales</taxon>
        <taxon>Sulfurimonadaceae</taxon>
        <taxon>Sulfuricurvum</taxon>
    </lineage>
</organism>
<dbReference type="OrthoDB" id="9776024at2"/>
<dbReference type="Pfam" id="PF21563">
    <property type="entry name" value="Mcp40H-20_sensor"/>
    <property type="match status" value="1"/>
</dbReference>
<dbReference type="PANTHER" id="PTHR32089">
    <property type="entry name" value="METHYL-ACCEPTING CHEMOTAXIS PROTEIN MCPB"/>
    <property type="match status" value="1"/>
</dbReference>
<comment type="similarity">
    <text evidence="2">Belongs to the methyl-accepting chemotaxis (MCP) protein family.</text>
</comment>
<dbReference type="Gene3D" id="6.10.340.10">
    <property type="match status" value="1"/>
</dbReference>
<keyword evidence="4" id="KW-0472">Membrane</keyword>
<keyword evidence="1 3" id="KW-0807">Transducer</keyword>
<name>E4U0S5_SULKY</name>
<dbReference type="AlphaFoldDB" id="E4U0S5"/>
<feature type="transmembrane region" description="Helical" evidence="4">
    <location>
        <begin position="175"/>
        <end position="195"/>
    </location>
</feature>
<dbReference type="eggNOG" id="COG0840">
    <property type="taxonomic scope" value="Bacteria"/>
</dbReference>
<dbReference type="KEGG" id="sku:Sulku_0635"/>
<evidence type="ECO:0000256" key="3">
    <source>
        <dbReference type="PROSITE-ProRule" id="PRU00284"/>
    </source>
</evidence>
<dbReference type="PANTHER" id="PTHR32089:SF114">
    <property type="entry name" value="METHYL-ACCEPTING CHEMOTAXIS PROTEIN MCPB"/>
    <property type="match status" value="1"/>
</dbReference>
<feature type="domain" description="Methyl-accepting transducer" evidence="5">
    <location>
        <begin position="256"/>
        <end position="513"/>
    </location>
</feature>
<evidence type="ECO:0000256" key="2">
    <source>
        <dbReference type="ARBA" id="ARBA00029447"/>
    </source>
</evidence>
<proteinExistence type="inferred from homology"/>
<dbReference type="Gene3D" id="3.30.450.290">
    <property type="match status" value="1"/>
</dbReference>
<reference evidence="7 8" key="1">
    <citation type="journal article" date="2012" name="Stand. Genomic Sci.">
        <title>Complete genome sequence of the sulfur compounds oxidizing chemolithoautotroph Sulfuricurvum kujiense type strain (YK-1(T)).</title>
        <authorList>
            <person name="Han C."/>
            <person name="Kotsyurbenko O."/>
            <person name="Chertkov O."/>
            <person name="Held B."/>
            <person name="Lapidus A."/>
            <person name="Nolan M."/>
            <person name="Lucas S."/>
            <person name="Hammon N."/>
            <person name="Deshpande S."/>
            <person name="Cheng J.F."/>
            <person name="Tapia R."/>
            <person name="Goodwin L.A."/>
            <person name="Pitluck S."/>
            <person name="Liolios K."/>
            <person name="Pagani I."/>
            <person name="Ivanova N."/>
            <person name="Mavromatis K."/>
            <person name="Mikhailova N."/>
            <person name="Pati A."/>
            <person name="Chen A."/>
            <person name="Palaniappan K."/>
            <person name="Land M."/>
            <person name="Hauser L."/>
            <person name="Chang Y.J."/>
            <person name="Jeffries C.D."/>
            <person name="Brambilla E.M."/>
            <person name="Rohde M."/>
            <person name="Spring S."/>
            <person name="Sikorski J."/>
            <person name="Goker M."/>
            <person name="Woyke T."/>
            <person name="Bristow J."/>
            <person name="Eisen J.A."/>
            <person name="Markowitz V."/>
            <person name="Hugenholtz P."/>
            <person name="Kyrpides N.C."/>
            <person name="Klenk H.P."/>
            <person name="Detter J.C."/>
        </authorList>
    </citation>
    <scope>NUCLEOTIDE SEQUENCE [LARGE SCALE GENOMIC DNA]</scope>
    <source>
        <strain evidence="8">ATCC BAA-921 / DSM 16994 / JCM 11577 / YK-1</strain>
    </source>
</reference>
<evidence type="ECO:0000259" key="5">
    <source>
        <dbReference type="PROSITE" id="PS50111"/>
    </source>
</evidence>
<dbReference type="RefSeq" id="WP_013459498.1">
    <property type="nucleotide sequence ID" value="NC_014762.1"/>
</dbReference>
<dbReference type="PROSITE" id="PS50111">
    <property type="entry name" value="CHEMOTAXIS_TRANSDUC_2"/>
    <property type="match status" value="1"/>
</dbReference>
<dbReference type="Proteomes" id="UP000008721">
    <property type="component" value="Chromosome"/>
</dbReference>
<feature type="transmembrane region" description="Helical" evidence="4">
    <location>
        <begin position="9"/>
        <end position="28"/>
    </location>
</feature>
<dbReference type="SMART" id="SM00283">
    <property type="entry name" value="MA"/>
    <property type="match status" value="1"/>
</dbReference>
<keyword evidence="8" id="KW-1185">Reference proteome</keyword>
<dbReference type="GO" id="GO:0016020">
    <property type="term" value="C:membrane"/>
    <property type="evidence" value="ECO:0007669"/>
    <property type="project" value="InterPro"/>
</dbReference>
<evidence type="ECO:0000259" key="6">
    <source>
        <dbReference type="PROSITE" id="PS50885"/>
    </source>
</evidence>
<dbReference type="InterPro" id="IPR003660">
    <property type="entry name" value="HAMP_dom"/>
</dbReference>
<dbReference type="Gene3D" id="1.10.287.950">
    <property type="entry name" value="Methyl-accepting chemotaxis protein"/>
    <property type="match status" value="1"/>
</dbReference>
<sequence>MFNTVKSKIIFTTLLFSFLGLGTIYWYLTTTFHDFSNETAKRSLNMLSESIFQTLSGSMLAGDPAVVNEAIKHAQEIDGIENLKVQKSQQVIDLFGLDEKFSDEPMVQEVFKTKKPQVIESTNGTHTIRLLQPLIAEDRCIACHTNIQVGEAIGVMDLIISLEKNDAEINKTQTILLIALSVVVIIFVSVLNIFFGKEVLTPLEGLRQRIGALVSGDKDLTKRLDATKKDEFSDAALAVNNFVAMVQETVNEVKDLGRQNSMIATTITEATRTISDGVDQERHIVEATTQKSHSIKDILSGAIAVSEETQRNVANANGELLTAKDALSKLVGEVEGYIETEHEMSAQLLSLRHDADQVKNVLGVIKDIADQTNLLALNAAIEAARAGEHGRGFAVVADEVRKLAERTQKSLTEIEISVGTIVQSINDVSDKMGENARNMNDLTTISNEVEEKISSTSLEMERSVTVAERSYNDSVEVVGHIEWIIDKISEINTVSEGNQKSVDQIQNDSAQLMHVAQSLSARINEFKS</sequence>
<protein>
    <submittedName>
        <fullName evidence="7">Methyl-accepting chemotaxis sensory transducer</fullName>
    </submittedName>
</protein>
<evidence type="ECO:0000313" key="7">
    <source>
        <dbReference type="EMBL" id="ADR33301.1"/>
    </source>
</evidence>
<keyword evidence="4" id="KW-1133">Transmembrane helix</keyword>
<evidence type="ECO:0000313" key="8">
    <source>
        <dbReference type="Proteomes" id="UP000008721"/>
    </source>
</evidence>
<dbReference type="Pfam" id="PF00672">
    <property type="entry name" value="HAMP"/>
    <property type="match status" value="1"/>
</dbReference>
<evidence type="ECO:0000256" key="4">
    <source>
        <dbReference type="SAM" id="Phobius"/>
    </source>
</evidence>
<gene>
    <name evidence="7" type="ordered locus">Sulku_0635</name>
</gene>
<dbReference type="InterPro" id="IPR048904">
    <property type="entry name" value="Mcp40H-20-like_sensor"/>
</dbReference>
<accession>E4U0S5</accession>
<dbReference type="InterPro" id="IPR004089">
    <property type="entry name" value="MCPsignal_dom"/>
</dbReference>
<dbReference type="STRING" id="709032.Sulku_0635"/>